<reference evidence="1 2" key="1">
    <citation type="journal article" date="2018" name="ISME J.">
        <title>Endosymbiont genomes yield clues of tubeworm success.</title>
        <authorList>
            <person name="Li Y."/>
            <person name="Liles M.R."/>
            <person name="Halanych K.M."/>
        </authorList>
    </citation>
    <scope>NUCLEOTIDE SEQUENCE [LARGE SCALE GENOMIC DNA]</scope>
    <source>
        <strain evidence="1">A1422</strain>
    </source>
</reference>
<evidence type="ECO:0000313" key="2">
    <source>
        <dbReference type="Proteomes" id="UP000255508"/>
    </source>
</evidence>
<dbReference type="Gene3D" id="3.30.1920.20">
    <property type="match status" value="1"/>
</dbReference>
<sequence>MGVALGLMVIGVHAENIDPNNENARYAWGENIGWLNLEPQGDGGQGVEVYNSLLTGYIWGENSGWIDLSPTFGGVFNDGNGNLSGYAWGENIGWINFSPAWGGVFIDACGDFNGFAWGENTGWISFRSEGDNPFKVTTAWTSPVDNVAPVSQPVTDLQEWFNSAIDFTLSATDCGSGVSDIHYTLDGDVEQVVAGSSATLAIITDGIHTLNLFSVDQEGNTEIVNTLTIRVDTTPPDLNLTTPGDGATYLINQEIPAAFFITDSGSGIATFSAPVPVGAPIDTTTEGIHYFTVAATDVTGNSSTATHTYRVVYSGNIDPDGKGSHFAWGENIGWINFRPRMGPGVTVTDTAVSGNAWGENVGWINLSPLQGGVINDRHGSLSGYAWGENIGWISFSCSDNDSCGTVDYGVTIVPDTGLFQGRAWGENTGWISFGSSGPNPYALETAWRSQNHPPVAVPNGPWYSVPSATLTFDGSASHDPDAGLPFDDVIVSREWDLDGDNNWNEANGDDGVPVTPGDWSVVQKTFPTPVAAEPRLRVTDSFGLQDVSTGQFLTIALAYAEDYQNCWVTRLSRTWLRYGLVVTMKNIGNFAAGNVVATLTSVPTNRAIVSGVSTLGTIPPGGQASTACDPVAKTADIVVDLYRTVMPAGDWRWQGEFEMEGQHYVIPNLPPLGP</sequence>
<comment type="caution">
    <text evidence="1">The sequence shown here is derived from an EMBL/GenBank/DDBJ whole genome shotgun (WGS) entry which is preliminary data.</text>
</comment>
<organism evidence="1 2">
    <name type="scientific">endosymbiont of Lamellibrachia luymesi</name>
    <dbReference type="NCBI Taxonomy" id="2200907"/>
    <lineage>
        <taxon>Bacteria</taxon>
        <taxon>Pseudomonadati</taxon>
        <taxon>Pseudomonadota</taxon>
        <taxon>Gammaproteobacteria</taxon>
        <taxon>sulfur-oxidizing symbionts</taxon>
    </lineage>
</organism>
<protein>
    <recommendedName>
        <fullName evidence="3">HYR domain-containing protein</fullName>
    </recommendedName>
</protein>
<dbReference type="NCBIfam" id="NF047446">
    <property type="entry name" value="barrel_OmpL47"/>
    <property type="match status" value="1"/>
</dbReference>
<evidence type="ECO:0008006" key="3">
    <source>
        <dbReference type="Google" id="ProtNLM"/>
    </source>
</evidence>
<evidence type="ECO:0000313" key="1">
    <source>
        <dbReference type="EMBL" id="RDH91217.1"/>
    </source>
</evidence>
<dbReference type="InterPro" id="IPR013783">
    <property type="entry name" value="Ig-like_fold"/>
</dbReference>
<proteinExistence type="predicted"/>
<gene>
    <name evidence="1" type="ORF">DIZ79_07030</name>
</gene>
<dbReference type="AlphaFoldDB" id="A0A370DY26"/>
<dbReference type="InterPro" id="IPR058094">
    <property type="entry name" value="Ig-like_OmpL47-like"/>
</dbReference>
<name>A0A370DY26_9GAMM</name>
<dbReference type="Gene3D" id="2.60.40.10">
    <property type="entry name" value="Immunoglobulins"/>
    <property type="match status" value="1"/>
</dbReference>
<dbReference type="Proteomes" id="UP000255508">
    <property type="component" value="Unassembled WGS sequence"/>
</dbReference>
<accession>A0A370DY26</accession>
<dbReference type="EMBL" id="QFXD01000129">
    <property type="protein sequence ID" value="RDH91217.1"/>
    <property type="molecule type" value="Genomic_DNA"/>
</dbReference>